<comment type="caution">
    <text evidence="5">The sequence shown here is derived from an EMBL/GenBank/DDBJ whole genome shotgun (WGS) entry which is preliminary data.</text>
</comment>
<gene>
    <name evidence="5" type="ORF">LI194_02225</name>
</gene>
<evidence type="ECO:0000313" key="5">
    <source>
        <dbReference type="EMBL" id="MCB6516612.1"/>
    </source>
</evidence>
<dbReference type="InterPro" id="IPR036942">
    <property type="entry name" value="Beta-barrel_TonB_sf"/>
</dbReference>
<keyword evidence="2" id="KW-0472">Membrane</keyword>
<dbReference type="Proteomes" id="UP001198806">
    <property type="component" value="Unassembled WGS sequence"/>
</dbReference>
<sequence>MGPEESSKCTVELCTFQELERRGGYTYYKDRRDQYMISDYPDTKQEVEATSRQNIHLANVFVNYERVFGKGWKINAGTNVQLSFTDNSSFTYQDKQEDLSATFAQKEKEYTAGLYAGFSKRFGKKLVLSASLSAEYNKAVIDSAGRKWTLWSGGNLYPQLNLSYTIDPSNMLQVNFSSDKKYPAYWAMSSNVSYLNVYSQVRGNPYLEPERIYMARANYILKKKYVFGLFANHHVNYIRQLYYQDTKALRAYYQSVNFDKHNTFGAMAVIPFRIGGMVSSRFVASGFLIQDEGVFIDISFDRKKLFGQLMLFNTFTLSRKKNLSLEVNARYSAPSVQGIYDVDGNYNVSAGLVWNPIPKKLSVMLRGEDLLKGLRAKTHIDYPSQKSDMTIYSDTRSVSLTLKYTLGKMNRKNKKEIDSSRFGQ</sequence>
<dbReference type="Pfam" id="PF14905">
    <property type="entry name" value="OMP_b-brl_3"/>
    <property type="match status" value="1"/>
</dbReference>
<evidence type="ECO:0000256" key="2">
    <source>
        <dbReference type="ARBA" id="ARBA00023136"/>
    </source>
</evidence>
<dbReference type="GO" id="GO:0009279">
    <property type="term" value="C:cell outer membrane"/>
    <property type="evidence" value="ECO:0007669"/>
    <property type="project" value="UniProtKB-SubCell"/>
</dbReference>
<evidence type="ECO:0000259" key="4">
    <source>
        <dbReference type="Pfam" id="PF14905"/>
    </source>
</evidence>
<evidence type="ECO:0000256" key="1">
    <source>
        <dbReference type="ARBA" id="ARBA00004442"/>
    </source>
</evidence>
<dbReference type="Gene3D" id="2.40.170.20">
    <property type="entry name" value="TonB-dependent receptor, beta-barrel domain"/>
    <property type="match status" value="1"/>
</dbReference>
<feature type="domain" description="Outer membrane protein beta-barrel" evidence="4">
    <location>
        <begin position="18"/>
        <end position="404"/>
    </location>
</feature>
<accession>A0AAP2Q4C7</accession>
<protein>
    <submittedName>
        <fullName evidence="5">Outer membrane beta-barrel family protein</fullName>
    </submittedName>
</protein>
<evidence type="ECO:0000256" key="3">
    <source>
        <dbReference type="ARBA" id="ARBA00023237"/>
    </source>
</evidence>
<dbReference type="AlphaFoldDB" id="A0AAP2Q4C7"/>
<organism evidence="5 6">
    <name type="scientific">Parabacteroides distasonis</name>
    <dbReference type="NCBI Taxonomy" id="823"/>
    <lineage>
        <taxon>Bacteria</taxon>
        <taxon>Pseudomonadati</taxon>
        <taxon>Bacteroidota</taxon>
        <taxon>Bacteroidia</taxon>
        <taxon>Bacteroidales</taxon>
        <taxon>Tannerellaceae</taxon>
        <taxon>Parabacteroides</taxon>
    </lineage>
</organism>
<dbReference type="EMBL" id="JAJCNI010000002">
    <property type="protein sequence ID" value="MCB6516612.1"/>
    <property type="molecule type" value="Genomic_DNA"/>
</dbReference>
<proteinExistence type="predicted"/>
<dbReference type="InterPro" id="IPR041700">
    <property type="entry name" value="OMP_b-brl_3"/>
</dbReference>
<name>A0AAP2Q4C7_PARDI</name>
<keyword evidence="3" id="KW-0998">Cell outer membrane</keyword>
<reference evidence="5" key="1">
    <citation type="submission" date="2021-10" db="EMBL/GenBank/DDBJ databases">
        <title>Collection of gut derived symbiotic bacterial strains cultured from healthy donors.</title>
        <authorList>
            <person name="Lin H."/>
            <person name="Littmann E."/>
            <person name="Kohout C."/>
            <person name="Pamer E.G."/>
        </authorList>
    </citation>
    <scope>NUCLEOTIDE SEQUENCE</scope>
    <source>
        <strain evidence="5">DFI.2.94</strain>
    </source>
</reference>
<comment type="subcellular location">
    <subcellularLocation>
        <location evidence="1">Cell outer membrane</location>
    </subcellularLocation>
</comment>
<evidence type="ECO:0000313" key="6">
    <source>
        <dbReference type="Proteomes" id="UP001198806"/>
    </source>
</evidence>
<dbReference type="SUPFAM" id="SSF56935">
    <property type="entry name" value="Porins"/>
    <property type="match status" value="1"/>
</dbReference>